<dbReference type="Proteomes" id="UP000304900">
    <property type="component" value="Unassembled WGS sequence"/>
</dbReference>
<name>A0A4U6CQ94_9BACT</name>
<dbReference type="EMBL" id="SZVO01000023">
    <property type="protein sequence ID" value="TKT86659.1"/>
    <property type="molecule type" value="Genomic_DNA"/>
</dbReference>
<evidence type="ECO:0000313" key="3">
    <source>
        <dbReference type="EMBL" id="TKT86659.1"/>
    </source>
</evidence>
<dbReference type="InterPro" id="IPR033399">
    <property type="entry name" value="TP_0789-like"/>
</dbReference>
<feature type="signal peptide" evidence="1">
    <location>
        <begin position="1"/>
        <end position="24"/>
    </location>
</feature>
<dbReference type="OrthoDB" id="128937at2"/>
<protein>
    <submittedName>
        <fullName evidence="3">Outer membrane lipoprotein-sorting protein</fullName>
    </submittedName>
</protein>
<organism evidence="3 4">
    <name type="scientific">Dyadobacter frigoris</name>
    <dbReference type="NCBI Taxonomy" id="2576211"/>
    <lineage>
        <taxon>Bacteria</taxon>
        <taxon>Pseudomonadati</taxon>
        <taxon>Bacteroidota</taxon>
        <taxon>Cytophagia</taxon>
        <taxon>Cytophagales</taxon>
        <taxon>Spirosomataceae</taxon>
        <taxon>Dyadobacter</taxon>
    </lineage>
</organism>
<feature type="chain" id="PRO_5021021074" evidence="1">
    <location>
        <begin position="25"/>
        <end position="245"/>
    </location>
</feature>
<evidence type="ECO:0000313" key="4">
    <source>
        <dbReference type="Proteomes" id="UP000304900"/>
    </source>
</evidence>
<evidence type="ECO:0000256" key="1">
    <source>
        <dbReference type="SAM" id="SignalP"/>
    </source>
</evidence>
<keyword evidence="4" id="KW-1185">Reference proteome</keyword>
<proteinExistence type="predicted"/>
<feature type="domain" description="Uncharacterized protein TP-0789" evidence="2">
    <location>
        <begin position="82"/>
        <end position="240"/>
    </location>
</feature>
<dbReference type="Gene3D" id="2.50.20.10">
    <property type="entry name" value="Lipoprotein localisation LolA/LolB/LppX"/>
    <property type="match status" value="1"/>
</dbReference>
<sequence>MLKKTYFKSLLLLIISGIFSSAFAQKTLDEIVALHLTAMGGKEKLSKLKSVKITAEMEVMKMQIPVTTTIVQDRGFRSETVVQGSTITQVIDNDKGWSINPMAGQTKATPLPDEVVKSLSAETDLTGLYNYKEKGQTLTLDGEDDLGGAKVYKVTQNMKNGSKRTNYISQDTYYILKVVASVTVQGQQIESKNTQSDFRRVDGITYPFTSEVETSAMPGASMAMKIKTLEVNPKIDEAIFVMPKE</sequence>
<keyword evidence="3" id="KW-0449">Lipoprotein</keyword>
<evidence type="ECO:0000259" key="2">
    <source>
        <dbReference type="Pfam" id="PF17131"/>
    </source>
</evidence>
<accession>A0A4U6CQ94</accession>
<reference evidence="3 4" key="1">
    <citation type="submission" date="2019-05" db="EMBL/GenBank/DDBJ databases">
        <title>Dyadobacter AR-3-8 sp. nov., isolated from arctic soil.</title>
        <authorList>
            <person name="Chaudhary D.K."/>
        </authorList>
    </citation>
    <scope>NUCLEOTIDE SEQUENCE [LARGE SCALE GENOMIC DNA]</scope>
    <source>
        <strain evidence="3 4">AR-3-8</strain>
    </source>
</reference>
<keyword evidence="1" id="KW-0732">Signal</keyword>
<dbReference type="RefSeq" id="WP_137344084.1">
    <property type="nucleotide sequence ID" value="NZ_SZVO01000023.1"/>
</dbReference>
<comment type="caution">
    <text evidence="3">The sequence shown here is derived from an EMBL/GenBank/DDBJ whole genome shotgun (WGS) entry which is preliminary data.</text>
</comment>
<gene>
    <name evidence="3" type="ORF">FDK13_31935</name>
</gene>
<dbReference type="Pfam" id="PF17131">
    <property type="entry name" value="LolA_like"/>
    <property type="match status" value="1"/>
</dbReference>
<dbReference type="AlphaFoldDB" id="A0A4U6CQ94"/>